<dbReference type="OrthoDB" id="1139350at2"/>
<keyword evidence="1" id="KW-0472">Membrane</keyword>
<name>A0A5C7AJR3_9FLAO</name>
<protein>
    <submittedName>
        <fullName evidence="2">Uncharacterized protein</fullName>
    </submittedName>
</protein>
<evidence type="ECO:0000313" key="2">
    <source>
        <dbReference type="EMBL" id="TXE09000.1"/>
    </source>
</evidence>
<gene>
    <name evidence="2" type="ORF">ES711_03430</name>
</gene>
<evidence type="ECO:0000256" key="1">
    <source>
        <dbReference type="SAM" id="Phobius"/>
    </source>
</evidence>
<dbReference type="RefSeq" id="WP_146890041.1">
    <property type="nucleotide sequence ID" value="NZ_VORX01000002.1"/>
</dbReference>
<dbReference type="Proteomes" id="UP000321734">
    <property type="component" value="Unassembled WGS sequence"/>
</dbReference>
<evidence type="ECO:0000313" key="3">
    <source>
        <dbReference type="Proteomes" id="UP000321734"/>
    </source>
</evidence>
<keyword evidence="1" id="KW-0812">Transmembrane</keyword>
<sequence length="120" mass="13989">MEDKFFTLREVDLNNNCPECYSKEGLQLTFKQRFIETPLYKAISKDTAHSLFCRVCDTAIFPARWTDDIERVFEYQQKASVPKPTSLKLKTLSWFLVIILAIILILATLFFLGIFEDLTL</sequence>
<accession>A0A5C7AJR3</accession>
<reference evidence="2 3" key="1">
    <citation type="submission" date="2019-08" db="EMBL/GenBank/DDBJ databases">
        <title>Genome sequence of Gelidibacter salicanalis IC162T.</title>
        <authorList>
            <person name="Bowman J.P."/>
        </authorList>
    </citation>
    <scope>NUCLEOTIDE SEQUENCE [LARGE SCALE GENOMIC DNA]</scope>
    <source>
        <strain evidence="2 3">IC162</strain>
    </source>
</reference>
<comment type="caution">
    <text evidence="2">The sequence shown here is derived from an EMBL/GenBank/DDBJ whole genome shotgun (WGS) entry which is preliminary data.</text>
</comment>
<proteinExistence type="predicted"/>
<keyword evidence="3" id="KW-1185">Reference proteome</keyword>
<dbReference type="AlphaFoldDB" id="A0A5C7AJR3"/>
<keyword evidence="1" id="KW-1133">Transmembrane helix</keyword>
<dbReference type="EMBL" id="VORX01000002">
    <property type="protein sequence ID" value="TXE09000.1"/>
    <property type="molecule type" value="Genomic_DNA"/>
</dbReference>
<feature type="transmembrane region" description="Helical" evidence="1">
    <location>
        <begin position="92"/>
        <end position="115"/>
    </location>
</feature>
<organism evidence="2 3">
    <name type="scientific">Gelidibacter salicanalis</name>
    <dbReference type="NCBI Taxonomy" id="291193"/>
    <lineage>
        <taxon>Bacteria</taxon>
        <taxon>Pseudomonadati</taxon>
        <taxon>Bacteroidota</taxon>
        <taxon>Flavobacteriia</taxon>
        <taxon>Flavobacteriales</taxon>
        <taxon>Flavobacteriaceae</taxon>
        <taxon>Gelidibacter</taxon>
    </lineage>
</organism>